<keyword evidence="8" id="KW-0520">NAD</keyword>
<proteinExistence type="inferred from homology"/>
<gene>
    <name evidence="11" type="ORF">GCM10017577_66850</name>
</gene>
<dbReference type="EMBL" id="BSFQ01000048">
    <property type="protein sequence ID" value="GLL15534.1"/>
    <property type="molecule type" value="Genomic_DNA"/>
</dbReference>
<comment type="similarity">
    <text evidence="1">Belongs to the bacterial ring-hydroxylating dioxygenase alpha subunit family.</text>
</comment>
<feature type="region of interest" description="Disordered" evidence="9">
    <location>
        <begin position="427"/>
        <end position="456"/>
    </location>
</feature>
<dbReference type="Proteomes" id="UP001143463">
    <property type="component" value="Unassembled WGS sequence"/>
</dbReference>
<keyword evidence="2" id="KW-0001">2Fe-2S</keyword>
<keyword evidence="12" id="KW-1185">Reference proteome</keyword>
<evidence type="ECO:0000256" key="9">
    <source>
        <dbReference type="SAM" id="MobiDB-lite"/>
    </source>
</evidence>
<keyword evidence="4 11" id="KW-0223">Dioxygenase</keyword>
<reference evidence="11" key="2">
    <citation type="submission" date="2023-01" db="EMBL/GenBank/DDBJ databases">
        <authorList>
            <person name="Sun Q."/>
            <person name="Evtushenko L."/>
        </authorList>
    </citation>
    <scope>NUCLEOTIDE SEQUENCE</scope>
    <source>
        <strain evidence="11">VKM Ac-1069</strain>
    </source>
</reference>
<dbReference type="Pfam" id="PF00355">
    <property type="entry name" value="Rieske"/>
    <property type="match status" value="1"/>
</dbReference>
<dbReference type="Gene3D" id="2.102.10.10">
    <property type="entry name" value="Rieske [2Fe-2S] iron-sulphur domain"/>
    <property type="match status" value="1"/>
</dbReference>
<feature type="compositionally biased region" description="Low complexity" evidence="9">
    <location>
        <begin position="446"/>
        <end position="456"/>
    </location>
</feature>
<evidence type="ECO:0000313" key="11">
    <source>
        <dbReference type="EMBL" id="GLL15534.1"/>
    </source>
</evidence>
<keyword evidence="7" id="KW-0411">Iron-sulfur</keyword>
<evidence type="ECO:0000256" key="5">
    <source>
        <dbReference type="ARBA" id="ARBA00023002"/>
    </source>
</evidence>
<evidence type="ECO:0000256" key="8">
    <source>
        <dbReference type="ARBA" id="ARBA00023027"/>
    </source>
</evidence>
<organism evidence="11 12">
    <name type="scientific">Pseudonocardia halophobica</name>
    <dbReference type="NCBI Taxonomy" id="29401"/>
    <lineage>
        <taxon>Bacteria</taxon>
        <taxon>Bacillati</taxon>
        <taxon>Actinomycetota</taxon>
        <taxon>Actinomycetes</taxon>
        <taxon>Pseudonocardiales</taxon>
        <taxon>Pseudonocardiaceae</taxon>
        <taxon>Pseudonocardia</taxon>
    </lineage>
</organism>
<comment type="caution">
    <text evidence="11">The sequence shown here is derived from an EMBL/GenBank/DDBJ whole genome shotgun (WGS) entry which is preliminary data.</text>
</comment>
<name>A0A9W6UFR2_9PSEU</name>
<dbReference type="Pfam" id="PF00848">
    <property type="entry name" value="Ring_hydroxyl_A"/>
    <property type="match status" value="1"/>
</dbReference>
<dbReference type="InterPro" id="IPR015881">
    <property type="entry name" value="ARHD_Rieske_2Fe_2S"/>
</dbReference>
<dbReference type="PROSITE" id="PS51296">
    <property type="entry name" value="RIESKE"/>
    <property type="match status" value="1"/>
</dbReference>
<evidence type="ECO:0000259" key="10">
    <source>
        <dbReference type="PROSITE" id="PS51296"/>
    </source>
</evidence>
<evidence type="ECO:0000256" key="1">
    <source>
        <dbReference type="ARBA" id="ARBA00008751"/>
    </source>
</evidence>
<dbReference type="GO" id="GO:0005506">
    <property type="term" value="F:iron ion binding"/>
    <property type="evidence" value="ECO:0007669"/>
    <property type="project" value="InterPro"/>
</dbReference>
<protein>
    <submittedName>
        <fullName evidence="11">Aromatic-ring-hydroxylating dioxygenase subunit alpha</fullName>
    </submittedName>
</protein>
<evidence type="ECO:0000256" key="4">
    <source>
        <dbReference type="ARBA" id="ARBA00022964"/>
    </source>
</evidence>
<dbReference type="RefSeq" id="WP_051738212.1">
    <property type="nucleotide sequence ID" value="NZ_BAAAUZ010000062.1"/>
</dbReference>
<accession>A0A9W6UFR2</accession>
<keyword evidence="6" id="KW-0408">Iron</keyword>
<dbReference type="InterPro" id="IPR017941">
    <property type="entry name" value="Rieske_2Fe-2S"/>
</dbReference>
<dbReference type="GO" id="GO:0016705">
    <property type="term" value="F:oxidoreductase activity, acting on paired donors, with incorporation or reduction of molecular oxygen"/>
    <property type="evidence" value="ECO:0007669"/>
    <property type="project" value="UniProtKB-ARBA"/>
</dbReference>
<keyword evidence="3" id="KW-0479">Metal-binding</keyword>
<dbReference type="GO" id="GO:0051213">
    <property type="term" value="F:dioxygenase activity"/>
    <property type="evidence" value="ECO:0007669"/>
    <property type="project" value="UniProtKB-KW"/>
</dbReference>
<evidence type="ECO:0000256" key="3">
    <source>
        <dbReference type="ARBA" id="ARBA00022723"/>
    </source>
</evidence>
<dbReference type="GO" id="GO:0004497">
    <property type="term" value="F:monooxygenase activity"/>
    <property type="evidence" value="ECO:0007669"/>
    <property type="project" value="UniProtKB-ARBA"/>
</dbReference>
<dbReference type="AlphaFoldDB" id="A0A9W6UFR2"/>
<reference evidence="11" key="1">
    <citation type="journal article" date="2014" name="Int. J. Syst. Evol. Microbiol.">
        <title>Complete genome sequence of Corynebacterium casei LMG S-19264T (=DSM 44701T), isolated from a smear-ripened cheese.</title>
        <authorList>
            <consortium name="US DOE Joint Genome Institute (JGI-PGF)"/>
            <person name="Walter F."/>
            <person name="Albersmeier A."/>
            <person name="Kalinowski J."/>
            <person name="Ruckert C."/>
        </authorList>
    </citation>
    <scope>NUCLEOTIDE SEQUENCE</scope>
    <source>
        <strain evidence="11">VKM Ac-1069</strain>
    </source>
</reference>
<dbReference type="PANTHER" id="PTHR43756:SF1">
    <property type="entry name" value="3-PHENYLPROPIONATE_CINNAMIC ACID DIOXYGENASE SUBUNIT ALPHA"/>
    <property type="match status" value="1"/>
</dbReference>
<evidence type="ECO:0000313" key="12">
    <source>
        <dbReference type="Proteomes" id="UP001143463"/>
    </source>
</evidence>
<dbReference type="SUPFAM" id="SSF50022">
    <property type="entry name" value="ISP domain"/>
    <property type="match status" value="1"/>
</dbReference>
<feature type="domain" description="Rieske" evidence="10">
    <location>
        <begin position="40"/>
        <end position="147"/>
    </location>
</feature>
<evidence type="ECO:0000256" key="2">
    <source>
        <dbReference type="ARBA" id="ARBA00022714"/>
    </source>
</evidence>
<dbReference type="PANTHER" id="PTHR43756">
    <property type="entry name" value="CHOLINE MONOOXYGENASE, CHLOROPLASTIC"/>
    <property type="match status" value="1"/>
</dbReference>
<dbReference type="SUPFAM" id="SSF55961">
    <property type="entry name" value="Bet v1-like"/>
    <property type="match status" value="1"/>
</dbReference>
<evidence type="ECO:0000256" key="6">
    <source>
        <dbReference type="ARBA" id="ARBA00023004"/>
    </source>
</evidence>
<dbReference type="Gene3D" id="3.90.380.10">
    <property type="entry name" value="Naphthalene 1,2-dioxygenase Alpha Subunit, Chain A, domain 1"/>
    <property type="match status" value="1"/>
</dbReference>
<dbReference type="InterPro" id="IPR001663">
    <property type="entry name" value="Rng_hydr_dOase-A"/>
</dbReference>
<evidence type="ECO:0000256" key="7">
    <source>
        <dbReference type="ARBA" id="ARBA00023014"/>
    </source>
</evidence>
<dbReference type="PROSITE" id="PS00570">
    <property type="entry name" value="RING_HYDROXYL_ALPHA"/>
    <property type="match status" value="1"/>
</dbReference>
<dbReference type="InterPro" id="IPR036922">
    <property type="entry name" value="Rieske_2Fe-2S_sf"/>
</dbReference>
<dbReference type="CDD" id="cd03469">
    <property type="entry name" value="Rieske_RO_Alpha_N"/>
    <property type="match status" value="1"/>
</dbReference>
<dbReference type="PRINTS" id="PR00090">
    <property type="entry name" value="RNGDIOXGNASE"/>
</dbReference>
<dbReference type="GO" id="GO:0051537">
    <property type="term" value="F:2 iron, 2 sulfur cluster binding"/>
    <property type="evidence" value="ECO:0007669"/>
    <property type="project" value="UniProtKB-KW"/>
</dbReference>
<keyword evidence="5" id="KW-0560">Oxidoreductase</keyword>
<sequence>MSQYIVDDREMPKFRVDRAVMVDPDVFAREKELIFDRCWLYVGHETELAKPNDFRTRTVGGRPVIFFRDSKGVIRVWVNSCPHRGATLCREPSGNARFMTCFYHGWSFSNAGKLVSLPDDESYGPDFDRPGLAAPAQVDSYRGFVFATFDPEAPDLRTYLAGAADYLDLVCDQSNEGMRVLAGTHEYSAKANWKLLVENSFDGYHAVTTHQRYFEMAIAARSGSEGDAVRARATGAGSTNTLVQSRGIDLGNGHAVTAGSPVTGGIFGRPLTPAGQAEREKRFRGFAETYGEAWVDRMRGTRNLVIFPNLVVIDLVMGVVIRKIDPVSPDYMEVSAWHLAPPDEGPELHRQRLDNFLTFWGPGGLASPDDVEALETCQRSFASRGELRYSDISRGMNKERPTGSDEFQMRTWWRRWNVIVTGEELPPEEHAPLDGVWAGTRRDPADTTTSAPATAG</sequence>
<dbReference type="InterPro" id="IPR015879">
    <property type="entry name" value="Ring_hydroxy_dOase_asu_C_dom"/>
</dbReference>